<keyword evidence="2" id="KW-1185">Reference proteome</keyword>
<organism evidence="1 2">
    <name type="scientific">Brassica carinata</name>
    <name type="common">Ethiopian mustard</name>
    <name type="synonym">Abyssinian cabbage</name>
    <dbReference type="NCBI Taxonomy" id="52824"/>
    <lineage>
        <taxon>Eukaryota</taxon>
        <taxon>Viridiplantae</taxon>
        <taxon>Streptophyta</taxon>
        <taxon>Embryophyta</taxon>
        <taxon>Tracheophyta</taxon>
        <taxon>Spermatophyta</taxon>
        <taxon>Magnoliopsida</taxon>
        <taxon>eudicotyledons</taxon>
        <taxon>Gunneridae</taxon>
        <taxon>Pentapetalae</taxon>
        <taxon>rosids</taxon>
        <taxon>malvids</taxon>
        <taxon>Brassicales</taxon>
        <taxon>Brassicaceae</taxon>
        <taxon>Brassiceae</taxon>
        <taxon>Brassica</taxon>
    </lineage>
</organism>
<evidence type="ECO:0008006" key="3">
    <source>
        <dbReference type="Google" id="ProtNLM"/>
    </source>
</evidence>
<reference evidence="1 2" key="1">
    <citation type="submission" date="2020-02" db="EMBL/GenBank/DDBJ databases">
        <authorList>
            <person name="Ma Q."/>
            <person name="Huang Y."/>
            <person name="Song X."/>
            <person name="Pei D."/>
        </authorList>
    </citation>
    <scope>NUCLEOTIDE SEQUENCE [LARGE SCALE GENOMIC DNA]</scope>
    <source>
        <strain evidence="1">Sxm20200214</strain>
        <tissue evidence="1">Leaf</tissue>
    </source>
</reference>
<dbReference type="Proteomes" id="UP000886595">
    <property type="component" value="Unassembled WGS sequence"/>
</dbReference>
<protein>
    <recommendedName>
        <fullName evidence="3">MATH domain-containing protein</fullName>
    </recommendedName>
</protein>
<evidence type="ECO:0000313" key="2">
    <source>
        <dbReference type="Proteomes" id="UP000886595"/>
    </source>
</evidence>
<accession>A0A8X7W6G3</accession>
<dbReference type="OrthoDB" id="289038at2759"/>
<proteinExistence type="predicted"/>
<dbReference type="InterPro" id="IPR050804">
    <property type="entry name" value="MCC"/>
</dbReference>
<dbReference type="AlphaFoldDB" id="A0A8X7W6G3"/>
<dbReference type="EMBL" id="JAAMPC010000002">
    <property type="protein sequence ID" value="KAG2324809.1"/>
    <property type="molecule type" value="Genomic_DNA"/>
</dbReference>
<name>A0A8X7W6G3_BRACI</name>
<dbReference type="PANTHER" id="PTHR46236">
    <property type="entry name" value="TRAF-LIKE SUPERFAMILY PROTEIN"/>
    <property type="match status" value="1"/>
</dbReference>
<dbReference type="PANTHER" id="PTHR46236:SF7">
    <property type="entry name" value="PROTEIN RESTRICTED TEV MOVEMENT 3"/>
    <property type="match status" value="1"/>
</dbReference>
<comment type="caution">
    <text evidence="1">The sequence shown here is derived from an EMBL/GenBank/DDBJ whole genome shotgun (WGS) entry which is preliminary data.</text>
</comment>
<sequence length="137" mass="15383">MLSLDVIYAKDSGFLVNGKLKTVVEIDILEIIGKVDINGFLLLSSQVEIVSRMFEKHPETASEVYSDNPSLKTGYMNLLLGLIEMLCQSPNKLRMDDLDDVNDALVSLTDAGFKLDWLEEKLDQVSIMKKKAKDRDS</sequence>
<gene>
    <name evidence="1" type="ORF">Bca52824_007537</name>
</gene>
<evidence type="ECO:0000313" key="1">
    <source>
        <dbReference type="EMBL" id="KAG2324809.1"/>
    </source>
</evidence>